<accession>A0A3P1SF91</accession>
<dbReference type="NCBIfam" id="NF033745">
    <property type="entry name" value="class_C_sortase"/>
    <property type="match status" value="1"/>
</dbReference>
<keyword evidence="3" id="KW-0472">Membrane</keyword>
<evidence type="ECO:0000256" key="2">
    <source>
        <dbReference type="PIRSR" id="PIRSR605754-1"/>
    </source>
</evidence>
<dbReference type="InterPro" id="IPR042002">
    <property type="entry name" value="Sortase_C"/>
</dbReference>
<reference evidence="4 5" key="1">
    <citation type="submission" date="2018-11" db="EMBL/GenBank/DDBJ databases">
        <title>Genomes From Bacteria Associated with the Canine Oral Cavity: a Test Case for Automated Genome-Based Taxonomic Assignment.</title>
        <authorList>
            <person name="Coil D.A."/>
            <person name="Jospin G."/>
            <person name="Darling A.E."/>
            <person name="Wallis C."/>
            <person name="Davis I.J."/>
            <person name="Harris S."/>
            <person name="Eisen J.A."/>
            <person name="Holcombe L.J."/>
            <person name="O'Flynn C."/>
        </authorList>
    </citation>
    <scope>NUCLEOTIDE SEQUENCE [LARGE SCALE GENOMIC DNA]</scope>
    <source>
        <strain evidence="4 5">OH770</strain>
    </source>
</reference>
<dbReference type="Gene3D" id="2.40.260.10">
    <property type="entry name" value="Sortase"/>
    <property type="match status" value="1"/>
</dbReference>
<proteinExistence type="predicted"/>
<dbReference type="InterPro" id="IPR005754">
    <property type="entry name" value="Sortase"/>
</dbReference>
<keyword evidence="5" id="KW-1185">Reference proteome</keyword>
<dbReference type="Proteomes" id="UP000280444">
    <property type="component" value="Unassembled WGS sequence"/>
</dbReference>
<dbReference type="SUPFAM" id="SSF63817">
    <property type="entry name" value="Sortase"/>
    <property type="match status" value="1"/>
</dbReference>
<keyword evidence="3" id="KW-0812">Transmembrane</keyword>
<sequence length="311" mass="34374">MRSRLVLPGPQHRGPKWRLNRLSLIPALMAIVGSAMFLYPDAAAWVTQYNQSQIIAVYDEQVNNAEPEATEQIRQARLYNEALNAGAVLDANANKPRGTGTSVNDLLDYDHQLRASATGLMARIRIPKIHLDLPIYHGTSEQTLLNGAGHLKGTSLPVGGIGTRTVITAHRGLAEAEMFTNLDKVGEGDTFVLEVFGEVLTYKIISTEVIEPEATEAIRFQEGKDLATLITCTPLGINSHRILVTGERVLPTPTEDIEQQGSSPDVPFFPWWAVFFLLSLCVIALYVWWAGRPIAKGRRQKEARKALKKSR</sequence>
<feature type="active site" description="Acyl-thioester intermediate" evidence="2">
    <location>
        <position position="232"/>
    </location>
</feature>
<dbReference type="EMBL" id="RQZF01000003">
    <property type="protein sequence ID" value="RRC95659.1"/>
    <property type="molecule type" value="Genomic_DNA"/>
</dbReference>
<evidence type="ECO:0000313" key="4">
    <source>
        <dbReference type="EMBL" id="RRC95659.1"/>
    </source>
</evidence>
<name>A0A3P1SF91_9ACTO</name>
<evidence type="ECO:0000313" key="5">
    <source>
        <dbReference type="Proteomes" id="UP000280444"/>
    </source>
</evidence>
<dbReference type="CDD" id="cd05827">
    <property type="entry name" value="Sortase_C"/>
    <property type="match status" value="1"/>
</dbReference>
<comment type="caution">
    <text evidence="4">The sequence shown here is derived from an EMBL/GenBank/DDBJ whole genome shotgun (WGS) entry which is preliminary data.</text>
</comment>
<keyword evidence="3" id="KW-1133">Transmembrane helix</keyword>
<dbReference type="OrthoDB" id="5242161at2"/>
<dbReference type="RefSeq" id="WP_124869576.1">
    <property type="nucleotide sequence ID" value="NZ_RQZF01000003.1"/>
</dbReference>
<feature type="transmembrane region" description="Helical" evidence="3">
    <location>
        <begin position="269"/>
        <end position="291"/>
    </location>
</feature>
<organism evidence="4 5">
    <name type="scientific">Schaalia canis</name>
    <dbReference type="NCBI Taxonomy" id="100469"/>
    <lineage>
        <taxon>Bacteria</taxon>
        <taxon>Bacillati</taxon>
        <taxon>Actinomycetota</taxon>
        <taxon>Actinomycetes</taxon>
        <taxon>Actinomycetales</taxon>
        <taxon>Actinomycetaceae</taxon>
        <taxon>Schaalia</taxon>
    </lineage>
</organism>
<protein>
    <submittedName>
        <fullName evidence="4">Class C sortase</fullName>
    </submittedName>
</protein>
<feature type="active site" description="Proton donor/acceptor" evidence="2">
    <location>
        <position position="170"/>
    </location>
</feature>
<gene>
    <name evidence="4" type="ORF">EII11_05175</name>
</gene>
<evidence type="ECO:0000256" key="1">
    <source>
        <dbReference type="ARBA" id="ARBA00022801"/>
    </source>
</evidence>
<dbReference type="AlphaFoldDB" id="A0A3P1SF91"/>
<evidence type="ECO:0000256" key="3">
    <source>
        <dbReference type="SAM" id="Phobius"/>
    </source>
</evidence>
<dbReference type="NCBIfam" id="TIGR01076">
    <property type="entry name" value="sortase_fam"/>
    <property type="match status" value="1"/>
</dbReference>
<dbReference type="GO" id="GO:0016787">
    <property type="term" value="F:hydrolase activity"/>
    <property type="evidence" value="ECO:0007669"/>
    <property type="project" value="UniProtKB-KW"/>
</dbReference>
<dbReference type="Pfam" id="PF04203">
    <property type="entry name" value="Sortase"/>
    <property type="match status" value="1"/>
</dbReference>
<dbReference type="InterPro" id="IPR023365">
    <property type="entry name" value="Sortase_dom-sf"/>
</dbReference>
<keyword evidence="1" id="KW-0378">Hydrolase</keyword>